<dbReference type="Pfam" id="PF07690">
    <property type="entry name" value="MFS_1"/>
    <property type="match status" value="1"/>
</dbReference>
<reference evidence="5" key="1">
    <citation type="submission" date="2024-06" db="EMBL/GenBank/DDBJ databases">
        <title>Draft Genome Sequences of Epichloe bromicola Strains Isolated from Elymus ciliaris.</title>
        <authorList>
            <consortium name="Epichloe bromicola genome sequencing consortium"/>
            <person name="Miura A."/>
            <person name="Imano S."/>
            <person name="Ashida A."/>
            <person name="Sato I."/>
            <person name="Chiba S."/>
            <person name="Tanaka A."/>
            <person name="Camagna M."/>
            <person name="Takemoto D."/>
        </authorList>
    </citation>
    <scope>NUCLEOTIDE SEQUENCE [LARGE SCALE GENOMIC DNA]</scope>
    <source>
        <strain evidence="5">DP</strain>
    </source>
</reference>
<accession>A0ABQ0CUF4</accession>
<evidence type="ECO:0000256" key="3">
    <source>
        <dbReference type="SAM" id="Phobius"/>
    </source>
</evidence>
<evidence type="ECO:0000256" key="1">
    <source>
        <dbReference type="ARBA" id="ARBA00004141"/>
    </source>
</evidence>
<feature type="transmembrane region" description="Helical" evidence="3">
    <location>
        <begin position="199"/>
        <end position="218"/>
    </location>
</feature>
<feature type="transmembrane region" description="Helical" evidence="3">
    <location>
        <begin position="315"/>
        <end position="335"/>
    </location>
</feature>
<comment type="caution">
    <text evidence="4">The sequence shown here is derived from an EMBL/GenBank/DDBJ whole genome shotgun (WGS) entry which is preliminary data.</text>
</comment>
<keyword evidence="5" id="KW-1185">Reference proteome</keyword>
<keyword evidence="3" id="KW-0472">Membrane</keyword>
<feature type="transmembrane region" description="Helical" evidence="3">
    <location>
        <begin position="341"/>
        <end position="363"/>
    </location>
</feature>
<organism evidence="4 5">
    <name type="scientific">Epichloe bromicola</name>
    <dbReference type="NCBI Taxonomy" id="79588"/>
    <lineage>
        <taxon>Eukaryota</taxon>
        <taxon>Fungi</taxon>
        <taxon>Dikarya</taxon>
        <taxon>Ascomycota</taxon>
        <taxon>Pezizomycotina</taxon>
        <taxon>Sordariomycetes</taxon>
        <taxon>Hypocreomycetidae</taxon>
        <taxon>Hypocreales</taxon>
        <taxon>Clavicipitaceae</taxon>
        <taxon>Epichloe</taxon>
    </lineage>
</organism>
<feature type="transmembrane region" description="Helical" evidence="3">
    <location>
        <begin position="375"/>
        <end position="393"/>
    </location>
</feature>
<protein>
    <recommendedName>
        <fullName evidence="6">Major facilitator superfamily (MFS) profile domain-containing protein</fullName>
    </recommendedName>
</protein>
<dbReference type="InterPro" id="IPR011701">
    <property type="entry name" value="MFS"/>
</dbReference>
<name>A0ABQ0CUF4_9HYPO</name>
<feature type="transmembrane region" description="Helical" evidence="3">
    <location>
        <begin position="250"/>
        <end position="268"/>
    </location>
</feature>
<feature type="transmembrane region" description="Helical" evidence="3">
    <location>
        <begin position="111"/>
        <end position="129"/>
    </location>
</feature>
<proteinExistence type="inferred from homology"/>
<keyword evidence="3" id="KW-1133">Transmembrane helix</keyword>
<evidence type="ECO:0000256" key="2">
    <source>
        <dbReference type="ARBA" id="ARBA00006727"/>
    </source>
</evidence>
<dbReference type="PANTHER" id="PTHR11360">
    <property type="entry name" value="MONOCARBOXYLATE TRANSPORTER"/>
    <property type="match status" value="1"/>
</dbReference>
<dbReference type="InterPro" id="IPR050327">
    <property type="entry name" value="Proton-linked_MCT"/>
</dbReference>
<feature type="transmembrane region" description="Helical" evidence="3">
    <location>
        <begin position="35"/>
        <end position="55"/>
    </location>
</feature>
<feature type="transmembrane region" description="Helical" evidence="3">
    <location>
        <begin position="135"/>
        <end position="155"/>
    </location>
</feature>
<evidence type="ECO:0008006" key="6">
    <source>
        <dbReference type="Google" id="ProtNLM"/>
    </source>
</evidence>
<dbReference type="Proteomes" id="UP001562357">
    <property type="component" value="Unassembled WGS sequence"/>
</dbReference>
<comment type="subcellular location">
    <subcellularLocation>
        <location evidence="1">Membrane</location>
        <topology evidence="1">Multi-pass membrane protein</topology>
    </subcellularLocation>
</comment>
<comment type="similarity">
    <text evidence="2">Belongs to the major facilitator superfamily. Monocarboxylate porter (TC 2.A.1.13) family.</text>
</comment>
<dbReference type="SUPFAM" id="SSF103473">
    <property type="entry name" value="MFS general substrate transporter"/>
    <property type="match status" value="1"/>
</dbReference>
<evidence type="ECO:0000313" key="4">
    <source>
        <dbReference type="EMBL" id="GAB0137072.1"/>
    </source>
</evidence>
<feature type="transmembrane region" description="Helical" evidence="3">
    <location>
        <begin position="405"/>
        <end position="427"/>
    </location>
</feature>
<sequence>MNTSPLGNSPDVPFDDPNNGESLPEFGVRIPDGGLQAWIVVLGGFINYFVVLGIMNSFNTFQNLYQLDPAPWPNADGKEIGWIGSSQLIVYLVGDLITGPIFDKWGARKPLFTGATFCLLSFVGAGYSTKFWHYILSQGVLFGATGALIMNPTALAISQWFSERITIALGVALSGAALGGVVWPFVIVELLETLNLRQLHLVLAATTAPSVMIGCLLVRERKGASGHDNHWRPSKRLQGGAENAIWDWRFLLLCFSLLSLHTGVVLPFSNITRYAIYNQVPLRPAHALVPIMCGASGLGRIGTGWLAGKLGGFNIISPMAVFASLLVFCWIWVTSLIAQTAFAFIFGLLVGGLSPLGSSCVVHTTEDRGHIGSRLGVMSAICAFGYLGSGPLTEVILERTSWTGVHVFSGSVCFIGALCIITTRFCWEPKIWSKF</sequence>
<feature type="transmembrane region" description="Helical" evidence="3">
    <location>
        <begin position="167"/>
        <end position="187"/>
    </location>
</feature>
<keyword evidence="3" id="KW-0812">Transmembrane</keyword>
<gene>
    <name evidence="4" type="primary">g5355</name>
    <name evidence="4" type="ORF">EsDP_00005355</name>
</gene>
<dbReference type="Gene3D" id="1.20.1250.20">
    <property type="entry name" value="MFS general substrate transporter like domains"/>
    <property type="match status" value="1"/>
</dbReference>
<dbReference type="EMBL" id="BAAFGZ010000245">
    <property type="protein sequence ID" value="GAB0137072.1"/>
    <property type="molecule type" value="Genomic_DNA"/>
</dbReference>
<dbReference type="PANTHER" id="PTHR11360:SF177">
    <property type="entry name" value="RIBOFLAVIN TRANSPORTER MCH5"/>
    <property type="match status" value="1"/>
</dbReference>
<dbReference type="InterPro" id="IPR036259">
    <property type="entry name" value="MFS_trans_sf"/>
</dbReference>
<evidence type="ECO:0000313" key="5">
    <source>
        <dbReference type="Proteomes" id="UP001562357"/>
    </source>
</evidence>